<evidence type="ECO:0000313" key="10">
    <source>
        <dbReference type="EMBL" id="ADO22660.1"/>
    </source>
</evidence>
<dbReference type="InterPro" id="IPR001356">
    <property type="entry name" value="HD"/>
</dbReference>
<feature type="compositionally biased region" description="Low complexity" evidence="7">
    <location>
        <begin position="82"/>
        <end position="94"/>
    </location>
</feature>
<evidence type="ECO:0000256" key="6">
    <source>
        <dbReference type="RuleBase" id="RU000682"/>
    </source>
</evidence>
<evidence type="ECO:0000256" key="1">
    <source>
        <dbReference type="ARBA" id="ARBA00004123"/>
    </source>
</evidence>
<comment type="subcellular location">
    <subcellularLocation>
        <location evidence="1 5 6">Nucleus</location>
    </subcellularLocation>
</comment>
<dbReference type="PROSITE" id="PS50071">
    <property type="entry name" value="HOMEOBOX_2"/>
    <property type="match status" value="1"/>
</dbReference>
<dbReference type="PANTHER" id="PTHR24333">
    <property type="entry name" value="HOMEO BOX HB9 LIKE A-RELATED"/>
    <property type="match status" value="1"/>
</dbReference>
<dbReference type="InterPro" id="IPR009057">
    <property type="entry name" value="Homeodomain-like_sf"/>
</dbReference>
<dbReference type="EMBL" id="HM444095">
    <property type="protein sequence ID" value="ADO22616.1"/>
    <property type="molecule type" value="mRNA"/>
</dbReference>
<evidence type="ECO:0000256" key="5">
    <source>
        <dbReference type="PROSITE-ProRule" id="PRU00108"/>
    </source>
</evidence>
<protein>
    <submittedName>
        <fullName evidence="10">Homeobox transcription factor HD07a</fullName>
    </submittedName>
    <submittedName>
        <fullName evidence="9">Homeobox transcription factor HD07b</fullName>
    </submittedName>
</protein>
<dbReference type="InterPro" id="IPR017970">
    <property type="entry name" value="Homeobox_CS"/>
</dbReference>
<dbReference type="PANTHER" id="PTHR24333:SF8">
    <property type="entry name" value="HOMEOBOX PROTEIN CEH-62"/>
    <property type="match status" value="1"/>
</dbReference>
<dbReference type="GO" id="GO:0003677">
    <property type="term" value="F:DNA binding"/>
    <property type="evidence" value="ECO:0007669"/>
    <property type="project" value="UniProtKB-UniRule"/>
</dbReference>
<keyword evidence="3 5" id="KW-0371">Homeobox</keyword>
<evidence type="ECO:0000256" key="2">
    <source>
        <dbReference type="ARBA" id="ARBA00023125"/>
    </source>
</evidence>
<feature type="domain" description="Homeobox" evidence="8">
    <location>
        <begin position="176"/>
        <end position="236"/>
    </location>
</feature>
<dbReference type="SMART" id="SM00389">
    <property type="entry name" value="HOX"/>
    <property type="match status" value="1"/>
</dbReference>
<dbReference type="InterPro" id="IPR019265">
    <property type="entry name" value="RTRAF"/>
</dbReference>
<dbReference type="EMBL" id="HM444139">
    <property type="protein sequence ID" value="ADO22660.1"/>
    <property type="molecule type" value="mRNA"/>
</dbReference>
<gene>
    <name evidence="9" type="primary">HD07b</name>
    <name evidence="10" type="synonym">HD07a</name>
</gene>
<dbReference type="Pfam" id="PF10036">
    <property type="entry name" value="RLL"/>
    <property type="match status" value="1"/>
</dbReference>
<feature type="DNA-binding region" description="Homeobox" evidence="5">
    <location>
        <begin position="178"/>
        <end position="237"/>
    </location>
</feature>
<feature type="compositionally biased region" description="Low complexity" evidence="7">
    <location>
        <begin position="157"/>
        <end position="166"/>
    </location>
</feature>
<keyword evidence="2 5" id="KW-0238">DNA-binding</keyword>
<feature type="compositionally biased region" description="Low complexity" evidence="7">
    <location>
        <begin position="66"/>
        <end position="75"/>
    </location>
</feature>
<dbReference type="GO" id="GO:0005634">
    <property type="term" value="C:nucleus"/>
    <property type="evidence" value="ECO:0007669"/>
    <property type="project" value="UniProtKB-SubCell"/>
</dbReference>
<dbReference type="PRINTS" id="PR01217">
    <property type="entry name" value="PRICHEXTENSN"/>
</dbReference>
<dbReference type="Gene3D" id="1.10.10.60">
    <property type="entry name" value="Homeodomain-like"/>
    <property type="match status" value="1"/>
</dbReference>
<evidence type="ECO:0000313" key="9">
    <source>
        <dbReference type="EMBL" id="ADO22616.1"/>
    </source>
</evidence>
<evidence type="ECO:0000259" key="8">
    <source>
        <dbReference type="PROSITE" id="PS50071"/>
    </source>
</evidence>
<keyword evidence="4 5" id="KW-0539">Nucleus</keyword>
<sequence>MTTPLEQLLSTYLYSSQQISPSQDFLYPPPALYTPPGLIPYTPPSPPIYPTSTFPSPPSYAPPPHLQQLPPTSLTTPPPPYSFSTSSPPSDASSEIVPSVVIHHKPSSYPPPPPETWRDQTEYRTKLMDSAISKTELLDLLSYYPLQPPSCGKTRRSTSSSSSSTSEKPYTRPRPSPITNSRTSFTATQLEFLEDRFRQNPKIDRDERMELSLQIGVSETAIRTWFQNRRARQRRTETLKKQAEQAAETGTVDEVLKACRILVEKRLGANAVKRSGDKMTLSTQEIGFDLGETSLNEAGKALRLLHIDELRLLQTQINEAIVAAQSQTADPKTDTTLGKVGR</sequence>
<name>E3UJT8_MNELE</name>
<dbReference type="Pfam" id="PF00046">
    <property type="entry name" value="Homeodomain"/>
    <property type="match status" value="1"/>
</dbReference>
<reference evidence="9" key="1">
    <citation type="journal article" date="2010" name="Evodevo">
        <title>The homeodomain complement of the ctenophore Mnemiopsis leidyi suggests that Ctenophora and Porifera diverged prior to the ParaHoxozoa.</title>
        <authorList>
            <person name="Ryan J.F."/>
            <person name="Pang K."/>
            <person name="NISC Comparative Sequencing Program"/>
            <person name="Mullikin J.C."/>
            <person name="Martindale M.Q."/>
            <person name="Baxevanis A.D."/>
        </authorList>
    </citation>
    <scope>NUCLEOTIDE SEQUENCE</scope>
</reference>
<feature type="compositionally biased region" description="Pro residues" evidence="7">
    <location>
        <begin position="44"/>
        <end position="65"/>
    </location>
</feature>
<dbReference type="GO" id="GO:0000981">
    <property type="term" value="F:DNA-binding transcription factor activity, RNA polymerase II-specific"/>
    <property type="evidence" value="ECO:0007669"/>
    <property type="project" value="InterPro"/>
</dbReference>
<dbReference type="SUPFAM" id="SSF46689">
    <property type="entry name" value="Homeodomain-like"/>
    <property type="match status" value="1"/>
</dbReference>
<evidence type="ECO:0000256" key="3">
    <source>
        <dbReference type="ARBA" id="ARBA00023155"/>
    </source>
</evidence>
<evidence type="ECO:0000256" key="7">
    <source>
        <dbReference type="SAM" id="MobiDB-lite"/>
    </source>
</evidence>
<feature type="region of interest" description="Disordered" evidence="7">
    <location>
        <begin position="149"/>
        <end position="185"/>
    </location>
</feature>
<dbReference type="PROSITE" id="PS00027">
    <property type="entry name" value="HOMEOBOX_1"/>
    <property type="match status" value="1"/>
</dbReference>
<proteinExistence type="evidence at transcript level"/>
<dbReference type="InterPro" id="IPR050848">
    <property type="entry name" value="Homeobox_TF"/>
</dbReference>
<dbReference type="CDD" id="cd00086">
    <property type="entry name" value="homeodomain"/>
    <property type="match status" value="1"/>
</dbReference>
<feature type="region of interest" description="Disordered" evidence="7">
    <location>
        <begin position="44"/>
        <end position="95"/>
    </location>
</feature>
<organism evidence="9">
    <name type="scientific">Mnemiopsis leidyi</name>
    <name type="common">Sea walnut</name>
    <name type="synonym">Warty comb jellyfish</name>
    <dbReference type="NCBI Taxonomy" id="27923"/>
    <lineage>
        <taxon>Eukaryota</taxon>
        <taxon>Metazoa</taxon>
        <taxon>Ctenophora</taxon>
        <taxon>Tentaculata</taxon>
        <taxon>Lobata</taxon>
        <taxon>Bolinopsidae</taxon>
        <taxon>Mnemiopsis</taxon>
    </lineage>
</organism>
<dbReference type="AlphaFoldDB" id="E3UJT8"/>
<evidence type="ECO:0000256" key="4">
    <source>
        <dbReference type="ARBA" id="ARBA00023242"/>
    </source>
</evidence>
<accession>E3UJT8</accession>